<keyword evidence="10" id="KW-1133">Transmembrane helix</keyword>
<dbReference type="InterPro" id="IPR036890">
    <property type="entry name" value="HATPase_C_sf"/>
</dbReference>
<evidence type="ECO:0000256" key="1">
    <source>
        <dbReference type="ARBA" id="ARBA00000085"/>
    </source>
</evidence>
<protein>
    <recommendedName>
        <fullName evidence="2">histidine kinase</fullName>
        <ecNumber evidence="2">2.7.13.3</ecNumber>
    </recommendedName>
</protein>
<feature type="transmembrane region" description="Helical" evidence="10">
    <location>
        <begin position="143"/>
        <end position="161"/>
    </location>
</feature>
<dbReference type="Pfam" id="PF02518">
    <property type="entry name" value="HATPase_c"/>
    <property type="match status" value="1"/>
</dbReference>
<keyword evidence="5" id="KW-0547">Nucleotide-binding</keyword>
<keyword evidence="10" id="KW-0812">Transmembrane</keyword>
<dbReference type="InterPro" id="IPR050482">
    <property type="entry name" value="Sensor_HK_TwoCompSys"/>
</dbReference>
<evidence type="ECO:0000313" key="14">
    <source>
        <dbReference type="Proteomes" id="UP001333996"/>
    </source>
</evidence>
<evidence type="ECO:0000259" key="12">
    <source>
        <dbReference type="Pfam" id="PF07730"/>
    </source>
</evidence>
<gene>
    <name evidence="13" type="ORF">VXC91_33435</name>
</gene>
<evidence type="ECO:0000256" key="9">
    <source>
        <dbReference type="SAM" id="MobiDB-lite"/>
    </source>
</evidence>
<keyword evidence="3" id="KW-0597">Phosphoprotein</keyword>
<feature type="transmembrane region" description="Helical" evidence="10">
    <location>
        <begin position="33"/>
        <end position="52"/>
    </location>
</feature>
<dbReference type="Pfam" id="PF07730">
    <property type="entry name" value="HisKA_3"/>
    <property type="match status" value="1"/>
</dbReference>
<keyword evidence="7" id="KW-0067">ATP-binding</keyword>
<keyword evidence="8" id="KW-0902">Two-component regulatory system</keyword>
<evidence type="ECO:0000256" key="8">
    <source>
        <dbReference type="ARBA" id="ARBA00023012"/>
    </source>
</evidence>
<dbReference type="CDD" id="cd16917">
    <property type="entry name" value="HATPase_UhpB-NarQ-NarX-like"/>
    <property type="match status" value="1"/>
</dbReference>
<name>A0ABU7FSA2_9ACTN</name>
<evidence type="ECO:0000256" key="5">
    <source>
        <dbReference type="ARBA" id="ARBA00022741"/>
    </source>
</evidence>
<accession>A0ABU7FSA2</accession>
<keyword evidence="6 13" id="KW-0418">Kinase</keyword>
<feature type="domain" description="Histidine kinase/HSP90-like ATPase" evidence="11">
    <location>
        <begin position="324"/>
        <end position="407"/>
    </location>
</feature>
<feature type="region of interest" description="Disordered" evidence="9">
    <location>
        <begin position="63"/>
        <end position="88"/>
    </location>
</feature>
<dbReference type="GO" id="GO:0016301">
    <property type="term" value="F:kinase activity"/>
    <property type="evidence" value="ECO:0007669"/>
    <property type="project" value="UniProtKB-KW"/>
</dbReference>
<sequence length="417" mass="44128">MLRAISWLVRVIAFVLIGLYSLVFVPAGSASSVLVATAYALSGAALAAWACWDLKPGALGRWAAPDSRPRRHKPHSAGAQDAAAGAPASEPADSRRAALLPILLSVITAASGLTSAGPHSSTLIGLAIMAVVAAGSETSVRTGWVVAAVGVLAVQIGALTYGADRGVFLGYPLVLVVALLAGHNRRAYRVRAEQAALMLEQAEQLRAQQRLTAVLDERTRLAREIHDVLAHSLGALGIQIQAARALVAQGGQEARVDDMLARAQRMAADGLTETRRAVHALRADSAPLAQALEAIAENHRQQHRAPVRVAITSPEPELPPEQNVQLVRTAQEALTNAAKHAPHQPVDITLGYEDHQVTMTVSNPLRSCADESAEAQFTTLDGGYGLTGIRERLLLVGGQLETDVRDGHWTLTARVPR</sequence>
<dbReference type="EMBL" id="JAYWVC010000175">
    <property type="protein sequence ID" value="MED7826718.1"/>
    <property type="molecule type" value="Genomic_DNA"/>
</dbReference>
<dbReference type="Gene3D" id="1.20.5.1930">
    <property type="match status" value="1"/>
</dbReference>
<dbReference type="RefSeq" id="WP_329511111.1">
    <property type="nucleotide sequence ID" value="NZ_BAAAYZ010000078.1"/>
</dbReference>
<dbReference type="InterPro" id="IPR003594">
    <property type="entry name" value="HATPase_dom"/>
</dbReference>
<keyword evidence="10" id="KW-0472">Membrane</keyword>
<dbReference type="PANTHER" id="PTHR24421:SF10">
    <property type="entry name" value="NITRATE_NITRITE SENSOR PROTEIN NARQ"/>
    <property type="match status" value="1"/>
</dbReference>
<evidence type="ECO:0000256" key="2">
    <source>
        <dbReference type="ARBA" id="ARBA00012438"/>
    </source>
</evidence>
<dbReference type="PANTHER" id="PTHR24421">
    <property type="entry name" value="NITRATE/NITRITE SENSOR PROTEIN NARX-RELATED"/>
    <property type="match status" value="1"/>
</dbReference>
<comment type="caution">
    <text evidence="13">The sequence shown here is derived from an EMBL/GenBank/DDBJ whole genome shotgun (WGS) entry which is preliminary data.</text>
</comment>
<dbReference type="InterPro" id="IPR011712">
    <property type="entry name" value="Sig_transdc_His_kin_sub3_dim/P"/>
</dbReference>
<evidence type="ECO:0000256" key="4">
    <source>
        <dbReference type="ARBA" id="ARBA00022679"/>
    </source>
</evidence>
<evidence type="ECO:0000313" key="13">
    <source>
        <dbReference type="EMBL" id="MED7826718.1"/>
    </source>
</evidence>
<evidence type="ECO:0000256" key="6">
    <source>
        <dbReference type="ARBA" id="ARBA00022777"/>
    </source>
</evidence>
<keyword evidence="14" id="KW-1185">Reference proteome</keyword>
<evidence type="ECO:0000256" key="7">
    <source>
        <dbReference type="ARBA" id="ARBA00022840"/>
    </source>
</evidence>
<feature type="transmembrane region" description="Helical" evidence="10">
    <location>
        <begin position="7"/>
        <end position="27"/>
    </location>
</feature>
<feature type="domain" description="Signal transduction histidine kinase subgroup 3 dimerisation and phosphoacceptor" evidence="12">
    <location>
        <begin position="217"/>
        <end position="284"/>
    </location>
</feature>
<feature type="transmembrane region" description="Helical" evidence="10">
    <location>
        <begin position="167"/>
        <end position="184"/>
    </location>
</feature>
<evidence type="ECO:0000259" key="11">
    <source>
        <dbReference type="Pfam" id="PF02518"/>
    </source>
</evidence>
<dbReference type="SUPFAM" id="SSF55874">
    <property type="entry name" value="ATPase domain of HSP90 chaperone/DNA topoisomerase II/histidine kinase"/>
    <property type="match status" value="1"/>
</dbReference>
<keyword evidence="4" id="KW-0808">Transferase</keyword>
<dbReference type="Gene3D" id="3.30.565.10">
    <property type="entry name" value="Histidine kinase-like ATPase, C-terminal domain"/>
    <property type="match status" value="1"/>
</dbReference>
<feature type="compositionally biased region" description="Low complexity" evidence="9">
    <location>
        <begin position="76"/>
        <end position="88"/>
    </location>
</feature>
<reference evidence="13" key="1">
    <citation type="submission" date="2024-01" db="EMBL/GenBank/DDBJ databases">
        <title>First draft genome sequence data of TA4-1, the type strain of Gram-positive actinobacterium Streptomyces chiangmaiensis.</title>
        <authorList>
            <person name="Yasawong M."/>
            <person name="Nantapong N."/>
        </authorList>
    </citation>
    <scope>NUCLEOTIDE SEQUENCE</scope>
    <source>
        <strain evidence="13">TA4-1</strain>
    </source>
</reference>
<dbReference type="Proteomes" id="UP001333996">
    <property type="component" value="Unassembled WGS sequence"/>
</dbReference>
<evidence type="ECO:0000256" key="3">
    <source>
        <dbReference type="ARBA" id="ARBA00022553"/>
    </source>
</evidence>
<dbReference type="EC" id="2.7.13.3" evidence="2"/>
<comment type="catalytic activity">
    <reaction evidence="1">
        <text>ATP + protein L-histidine = ADP + protein N-phospho-L-histidine.</text>
        <dbReference type="EC" id="2.7.13.3"/>
    </reaction>
</comment>
<evidence type="ECO:0000256" key="10">
    <source>
        <dbReference type="SAM" id="Phobius"/>
    </source>
</evidence>
<organism evidence="13 14">
    <name type="scientific">Streptomyces chiangmaiensis</name>
    <dbReference type="NCBI Taxonomy" id="766497"/>
    <lineage>
        <taxon>Bacteria</taxon>
        <taxon>Bacillati</taxon>
        <taxon>Actinomycetota</taxon>
        <taxon>Actinomycetes</taxon>
        <taxon>Kitasatosporales</taxon>
        <taxon>Streptomycetaceae</taxon>
        <taxon>Streptomyces</taxon>
    </lineage>
</organism>
<proteinExistence type="predicted"/>